<evidence type="ECO:0000259" key="2">
    <source>
        <dbReference type="PROSITE" id="PS50309"/>
    </source>
</evidence>
<dbReference type="RefSeq" id="XP_013755146.1">
    <property type="nucleotide sequence ID" value="XM_013899692.1"/>
</dbReference>
<evidence type="ECO:0000256" key="1">
    <source>
        <dbReference type="SAM" id="MobiDB-lite"/>
    </source>
</evidence>
<dbReference type="STRING" id="461836.A0A0L0DJX7"/>
<keyword evidence="4" id="KW-1185">Reference proteome</keyword>
<organism evidence="3 4">
    <name type="scientific">Thecamonas trahens ATCC 50062</name>
    <dbReference type="NCBI Taxonomy" id="461836"/>
    <lineage>
        <taxon>Eukaryota</taxon>
        <taxon>Apusozoa</taxon>
        <taxon>Apusomonadida</taxon>
        <taxon>Apusomonadidae</taxon>
        <taxon>Thecamonas</taxon>
    </lineage>
</organism>
<feature type="domain" description="Doublecortin" evidence="2">
    <location>
        <begin position="295"/>
        <end position="377"/>
    </location>
</feature>
<dbReference type="eggNOG" id="KOG3757">
    <property type="taxonomic scope" value="Eukaryota"/>
</dbReference>
<dbReference type="GeneID" id="25567141"/>
<dbReference type="InterPro" id="IPR036572">
    <property type="entry name" value="Doublecortin_dom_sf"/>
</dbReference>
<dbReference type="SUPFAM" id="SSF89837">
    <property type="entry name" value="Doublecortin (DC)"/>
    <property type="match status" value="3"/>
</dbReference>
<dbReference type="PANTHER" id="PTHR23004:SF11">
    <property type="entry name" value="PROTEIN RPI-1"/>
    <property type="match status" value="1"/>
</dbReference>
<dbReference type="Gene3D" id="3.10.20.230">
    <property type="entry name" value="Doublecortin domain"/>
    <property type="match status" value="3"/>
</dbReference>
<dbReference type="PROSITE" id="PS50309">
    <property type="entry name" value="DC"/>
    <property type="match status" value="3"/>
</dbReference>
<name>A0A0L0DJX7_THETB</name>
<dbReference type="AlphaFoldDB" id="A0A0L0DJX7"/>
<feature type="region of interest" description="Disordered" evidence="1">
    <location>
        <begin position="101"/>
        <end position="160"/>
    </location>
</feature>
<evidence type="ECO:0000313" key="4">
    <source>
        <dbReference type="Proteomes" id="UP000054408"/>
    </source>
</evidence>
<dbReference type="InterPro" id="IPR003533">
    <property type="entry name" value="Doublecortin_dom"/>
</dbReference>
<feature type="domain" description="Doublecortin" evidence="2">
    <location>
        <begin position="4"/>
        <end position="87"/>
    </location>
</feature>
<dbReference type="Proteomes" id="UP000054408">
    <property type="component" value="Unassembled WGS sequence"/>
</dbReference>
<dbReference type="GO" id="GO:0035556">
    <property type="term" value="P:intracellular signal transduction"/>
    <property type="evidence" value="ECO:0007669"/>
    <property type="project" value="InterPro"/>
</dbReference>
<dbReference type="CDD" id="cd01617">
    <property type="entry name" value="DCX"/>
    <property type="match status" value="1"/>
</dbReference>
<feature type="region of interest" description="Disordered" evidence="1">
    <location>
        <begin position="401"/>
        <end position="422"/>
    </location>
</feature>
<gene>
    <name evidence="3" type="ORF">AMSG_08450</name>
</gene>
<dbReference type="Pfam" id="PF03607">
    <property type="entry name" value="DCX"/>
    <property type="match status" value="2"/>
</dbReference>
<feature type="compositionally biased region" description="Low complexity" evidence="1">
    <location>
        <begin position="109"/>
        <end position="118"/>
    </location>
</feature>
<feature type="compositionally biased region" description="Basic and acidic residues" evidence="1">
    <location>
        <begin position="401"/>
        <end position="411"/>
    </location>
</feature>
<sequence length="422" mass="46472">MPGVVIHVLRNGDTLTPARRIVINTSRTRTRDALVDELGQAMGLINGSALARLATLSGTLVKDPSGLVSGAYYIAASKTLLHPLSSIWRYKVPKHILDKALSKGKFPRRSPSTRSSKSGRGRGGASSSGRSSPVPPSSAPDRATHPRVARRKRRSQLRRDAARHQPVVIWICRNNDAFTDPERILYRPDRHMTLAAFVAACERVLPLMEGAATHLCDMGGNEVYDVSQFEYGETYVLCGGLVPFRFIDYPRAPVMNSSAALAASDAVPRIALTDANTSLDSSRAPTTSLSPTRSLVILVYKNGDEYFPGIAVNVAQRMFKSMPGFLASLAERLDMPWGVRRLYACPSGDRVRKLAHLINGGLYVAAGNKAYKHVEYPMPSPLDDSASFELDDDTIVMPERLRPATPDREWRNTSTYRRRARE</sequence>
<dbReference type="GO" id="GO:0005815">
    <property type="term" value="C:microtubule organizing center"/>
    <property type="evidence" value="ECO:0007669"/>
    <property type="project" value="TreeGrafter"/>
</dbReference>
<feature type="compositionally biased region" description="Basic residues" evidence="1">
    <location>
        <begin position="145"/>
        <end position="156"/>
    </location>
</feature>
<dbReference type="GO" id="GO:0005874">
    <property type="term" value="C:microtubule"/>
    <property type="evidence" value="ECO:0007669"/>
    <property type="project" value="TreeGrafter"/>
</dbReference>
<dbReference type="OrthoDB" id="1738954at2759"/>
<evidence type="ECO:0000313" key="3">
    <source>
        <dbReference type="EMBL" id="KNC52587.1"/>
    </source>
</evidence>
<protein>
    <recommendedName>
        <fullName evidence="2">Doublecortin domain-containing protein</fullName>
    </recommendedName>
</protein>
<dbReference type="PANTHER" id="PTHR23004">
    <property type="entry name" value="DOUBLECORTIN DOMAIN CONTAINING 2"/>
    <property type="match status" value="1"/>
</dbReference>
<accession>A0A0L0DJX7</accession>
<proteinExistence type="predicted"/>
<reference evidence="3 4" key="1">
    <citation type="submission" date="2010-05" db="EMBL/GenBank/DDBJ databases">
        <title>The Genome Sequence of Thecamonas trahens ATCC 50062.</title>
        <authorList>
            <consortium name="The Broad Institute Genome Sequencing Platform"/>
            <person name="Russ C."/>
            <person name="Cuomo C."/>
            <person name="Shea T."/>
            <person name="Young S.K."/>
            <person name="Zeng Q."/>
            <person name="Koehrsen M."/>
            <person name="Haas B."/>
            <person name="Borodovsky M."/>
            <person name="Guigo R."/>
            <person name="Alvarado L."/>
            <person name="Berlin A."/>
            <person name="Bochicchio J."/>
            <person name="Borenstein D."/>
            <person name="Chapman S."/>
            <person name="Chen Z."/>
            <person name="Freedman E."/>
            <person name="Gellesch M."/>
            <person name="Goldberg J."/>
            <person name="Griggs A."/>
            <person name="Gujja S."/>
            <person name="Heilman E."/>
            <person name="Heiman D."/>
            <person name="Hepburn T."/>
            <person name="Howarth C."/>
            <person name="Jen D."/>
            <person name="Larson L."/>
            <person name="Mehta T."/>
            <person name="Park D."/>
            <person name="Pearson M."/>
            <person name="Roberts A."/>
            <person name="Saif S."/>
            <person name="Shenoy N."/>
            <person name="Sisk P."/>
            <person name="Stolte C."/>
            <person name="Sykes S."/>
            <person name="Thomson T."/>
            <person name="Walk T."/>
            <person name="White J."/>
            <person name="Yandava C."/>
            <person name="Burger G."/>
            <person name="Gray M.W."/>
            <person name="Holland P.W.H."/>
            <person name="King N."/>
            <person name="Lang F.B.F."/>
            <person name="Roger A.J."/>
            <person name="Ruiz-Trillo I."/>
            <person name="Lander E."/>
            <person name="Nusbaum C."/>
        </authorList>
    </citation>
    <scope>NUCLEOTIDE SEQUENCE [LARGE SCALE GENOMIC DNA]</scope>
    <source>
        <strain evidence="3 4">ATCC 50062</strain>
    </source>
</reference>
<dbReference type="EMBL" id="GL349474">
    <property type="protein sequence ID" value="KNC52587.1"/>
    <property type="molecule type" value="Genomic_DNA"/>
</dbReference>
<feature type="domain" description="Doublecortin" evidence="2">
    <location>
        <begin position="167"/>
        <end position="250"/>
    </location>
</feature>
<dbReference type="SMART" id="SM00537">
    <property type="entry name" value="DCX"/>
    <property type="match status" value="2"/>
</dbReference>